<dbReference type="AlphaFoldDB" id="A0A493STA0"/>
<accession>A0A493STA0</accession>
<dbReference type="GeneTree" id="ENSGT00940000157189"/>
<dbReference type="PROSITE" id="PS00107">
    <property type="entry name" value="PROTEIN_KINASE_ATP"/>
    <property type="match status" value="1"/>
</dbReference>
<dbReference type="InterPro" id="IPR011009">
    <property type="entry name" value="Kinase-like_dom_sf"/>
</dbReference>
<evidence type="ECO:0000256" key="1">
    <source>
        <dbReference type="ARBA" id="ARBA00022527"/>
    </source>
</evidence>
<evidence type="ECO:0000256" key="5">
    <source>
        <dbReference type="ARBA" id="ARBA00022840"/>
    </source>
</evidence>
<keyword evidence="4" id="KW-0418">Kinase</keyword>
<dbReference type="Gene3D" id="3.30.200.20">
    <property type="entry name" value="Phosphorylase Kinase, domain 1"/>
    <property type="match status" value="1"/>
</dbReference>
<evidence type="ECO:0000256" key="2">
    <source>
        <dbReference type="ARBA" id="ARBA00022679"/>
    </source>
</evidence>
<reference evidence="9" key="1">
    <citation type="submission" date="2017-10" db="EMBL/GenBank/DDBJ databases">
        <title>A new Pekin duck reference genome.</title>
        <authorList>
            <person name="Hou Z.-C."/>
            <person name="Zhou Z.-K."/>
            <person name="Zhu F."/>
            <person name="Hou S.-S."/>
        </authorList>
    </citation>
    <scope>NUCLEOTIDE SEQUENCE [LARGE SCALE GENOMIC DNA]</scope>
</reference>
<dbReference type="Ensembl" id="ENSAPLT00000026758.1">
    <property type="protein sequence ID" value="ENSAPLP00000016792.1"/>
    <property type="gene ID" value="ENSAPLG00000030942.1"/>
</dbReference>
<proteinExistence type="predicted"/>
<evidence type="ECO:0000256" key="4">
    <source>
        <dbReference type="ARBA" id="ARBA00022777"/>
    </source>
</evidence>
<dbReference type="InterPro" id="IPR017441">
    <property type="entry name" value="Protein_kinase_ATP_BS"/>
</dbReference>
<protein>
    <recommendedName>
        <fullName evidence="7">Protein kinase domain-containing protein</fullName>
    </recommendedName>
</protein>
<evidence type="ECO:0000313" key="8">
    <source>
        <dbReference type="Ensembl" id="ENSAPLP00000016792.1"/>
    </source>
</evidence>
<dbReference type="PANTHER" id="PTHR24351">
    <property type="entry name" value="RIBOSOMAL PROTEIN S6 KINASE"/>
    <property type="match status" value="1"/>
</dbReference>
<evidence type="ECO:0000256" key="6">
    <source>
        <dbReference type="PROSITE-ProRule" id="PRU10141"/>
    </source>
</evidence>
<sequence>MRAIQTVANSLKNQEPEVDSMDYKCGSPNDSTGAEEMEVAVSKTRAKATMNDFDYLKLLGKGTFGKVILVREKATGRYYAMKILRKEVIIAKVKPKNPNLADFTPPGSPRNALGIKTGHGVPPSPPRRRLLVPCGGVSTPCTQKCSFLGAPGAVFWVERRGIPVFPKIRGSPLSPLPPTQDEVAHTVTESRVLQNTRHPFLTVSTP</sequence>
<feature type="binding site" evidence="6">
    <location>
        <position position="92"/>
    </location>
    <ligand>
        <name>ATP</name>
        <dbReference type="ChEBI" id="CHEBI:30616"/>
    </ligand>
</feature>
<organism evidence="8 9">
    <name type="scientific">Anas platyrhynchos platyrhynchos</name>
    <name type="common">Northern mallard</name>
    <dbReference type="NCBI Taxonomy" id="8840"/>
    <lineage>
        <taxon>Eukaryota</taxon>
        <taxon>Metazoa</taxon>
        <taxon>Chordata</taxon>
        <taxon>Craniata</taxon>
        <taxon>Vertebrata</taxon>
        <taxon>Euteleostomi</taxon>
        <taxon>Archelosauria</taxon>
        <taxon>Archosauria</taxon>
        <taxon>Dinosauria</taxon>
        <taxon>Saurischia</taxon>
        <taxon>Theropoda</taxon>
        <taxon>Coelurosauria</taxon>
        <taxon>Aves</taxon>
        <taxon>Neognathae</taxon>
        <taxon>Galloanserae</taxon>
        <taxon>Anseriformes</taxon>
        <taxon>Anatidae</taxon>
        <taxon>Anatinae</taxon>
        <taxon>Anas</taxon>
    </lineage>
</organism>
<keyword evidence="2" id="KW-0808">Transferase</keyword>
<keyword evidence="1" id="KW-0723">Serine/threonine-protein kinase</keyword>
<reference evidence="8" key="3">
    <citation type="submission" date="2025-09" db="UniProtKB">
        <authorList>
            <consortium name="Ensembl"/>
        </authorList>
    </citation>
    <scope>IDENTIFICATION</scope>
</reference>
<dbReference type="GO" id="GO:0004674">
    <property type="term" value="F:protein serine/threonine kinase activity"/>
    <property type="evidence" value="ECO:0007669"/>
    <property type="project" value="UniProtKB-KW"/>
</dbReference>
<reference evidence="8" key="2">
    <citation type="submission" date="2025-08" db="UniProtKB">
        <authorList>
            <consortium name="Ensembl"/>
        </authorList>
    </citation>
    <scope>IDENTIFICATION</scope>
</reference>
<evidence type="ECO:0000259" key="7">
    <source>
        <dbReference type="PROSITE" id="PS50011"/>
    </source>
</evidence>
<dbReference type="PROSITE" id="PS50011">
    <property type="entry name" value="PROTEIN_KINASE_DOM"/>
    <property type="match status" value="1"/>
</dbReference>
<name>A0A493STA0_ANAPP</name>
<dbReference type="Proteomes" id="UP000016666">
    <property type="component" value="Unassembled WGS sequence"/>
</dbReference>
<evidence type="ECO:0000313" key="9">
    <source>
        <dbReference type="Proteomes" id="UP000016666"/>
    </source>
</evidence>
<feature type="domain" description="Protein kinase" evidence="7">
    <location>
        <begin position="53"/>
        <end position="206"/>
    </location>
</feature>
<dbReference type="SUPFAM" id="SSF56112">
    <property type="entry name" value="Protein kinase-like (PK-like)"/>
    <property type="match status" value="1"/>
</dbReference>
<dbReference type="STRING" id="8840.ENSAPLP00000016792"/>
<evidence type="ECO:0000256" key="3">
    <source>
        <dbReference type="ARBA" id="ARBA00022741"/>
    </source>
</evidence>
<keyword evidence="3 6" id="KW-0547">Nucleotide-binding</keyword>
<keyword evidence="9" id="KW-1185">Reference proteome</keyword>
<keyword evidence="5 6" id="KW-0067">ATP-binding</keyword>
<dbReference type="GO" id="GO:0005524">
    <property type="term" value="F:ATP binding"/>
    <property type="evidence" value="ECO:0007669"/>
    <property type="project" value="UniProtKB-UniRule"/>
</dbReference>
<dbReference type="InterPro" id="IPR000719">
    <property type="entry name" value="Prot_kinase_dom"/>
</dbReference>